<feature type="coiled-coil region" evidence="13">
    <location>
        <begin position="431"/>
        <end position="472"/>
    </location>
</feature>
<dbReference type="GeneID" id="16070155"/>
<sequence>MSLLIKPGMRVMVRDKKLLGTVRYVGLVDFAKGKWIGIELDEAKGKNNGTVQGKPYFECEMHHGMFVRQTQVEPVKAPSGAKSPAPSPSKSSSPSSTKAASSTSSGTGSRAATPSSSRQTSRTKLAKPTRSTKDSSSSSKSTTDEAKKQQQPPQPPQQQQQRPQPQKSRIAAPSSTSSEPGKSAAPRPTSTSSSSASAAANHSHAHARTAGDAPAETEAPAPAKQAHAPATGQAATHAPAKATAAAARSNSKPHTTSAAAAAATKRSTVVEAETDPIRVRELEKYKKQVEQLQQFKELWQQKQDMLVSELNERKRISDVDVQRLESEVAMLKETTQIALLDKQVAEEKNRDLQEEVEELQDKVEELTLTVEILEAEKEEAKAGATAAAPADAKQGNADGGAGANEANGDGGDDDGDDDALNPNRTNNTAAMKALKNKIARLTVALYKLREQNQTLQEENAAVRAELTDAMADNTALGKALQMKDVALEKAMQEYKSQVSRADSHFSAETMVESLTDQNLALEERCQLLEEEVYELRQEVGVLEETQTALEETLDETQADNDEFRSSVNKLMQVLNAIVDRNQEQAEAIAKYSAALKEKEESLQKTQQQQQHQQHAASAAPVQPKPAPAKHKASESKAHQRVAAIEAELHALEEEQAKQHITYLKMFLPEDFFTHDYNGLQLLMLLDRVVRKSHILAEHATAEFAVGQDISEVVTEDSDLTIDQFAFGAALVELLTMLRLDCEYMYQAMHKLDAETFKAVGDVFPQLVAHEPALDSLLKRLRGDGLDPSIPLADVEAAAKAFRTTMTTRIADAVPRDSRDAANVEVQTASGALDVVEAELLRLDEIFKRSSSTGSMDPAFGPLLAHMREMSSQCRDAKTACRKILRHLPPKMADTTIALDEERQQMLAQHAHNLFSAAIALSHASKAYHDHVHGSVTLRALDLDTAMQIGVNARVDLSKDGTFTARARQEGADESMVPVHVPNVLYDAMQLLVDLAGCLEAGDFDVQAAASPETKQPAAWEVNAAAMRKSAAETLALPREVERLSAELAALKKDVKMKDKNLKEKDILLVASKRNIESVRYQCEQQVQEKEAKMAEERAEFDKLRHDMDVQLREFEETYEELSKERDELRKRLYAAEGPSLGGRVSTVGSDVSSAELRAAQVRLFVLQEELAHQRRLTATAQAKSALDTLSALPNICPRRPVPPRLAQAGTAIKAANQVCGDVMQSLASLRVVRLTPAEEKKQKQEKAAGADTEGATAASRAGAGAEPSNPGASLAVAAGQLESLRLRSTRARDELLPLLSAATTQQPTLGAFAGVDHLKRMKEAAEGKTLGTLTLPSSAQIAAARNGRVFLTPETFHSLHAALA</sequence>
<feature type="region of interest" description="Disordered" evidence="14">
    <location>
        <begin position="1237"/>
        <end position="1271"/>
    </location>
</feature>
<dbReference type="GO" id="GO:0005819">
    <property type="term" value="C:spindle"/>
    <property type="evidence" value="ECO:0007669"/>
    <property type="project" value="UniProtKB-SubCell"/>
</dbReference>
<feature type="compositionally biased region" description="Low complexity" evidence="14">
    <location>
        <begin position="606"/>
        <end position="621"/>
    </location>
</feature>
<evidence type="ECO:0000256" key="5">
    <source>
        <dbReference type="ARBA" id="ARBA00022490"/>
    </source>
</evidence>
<dbReference type="eggNOG" id="KOG0971">
    <property type="taxonomic scope" value="Eukaryota"/>
</dbReference>
<feature type="compositionally biased region" description="Basic and acidic residues" evidence="14">
    <location>
        <begin position="1237"/>
        <end position="1248"/>
    </location>
</feature>
<dbReference type="PROSITE" id="PS50245">
    <property type="entry name" value="CAP_GLY_2"/>
    <property type="match status" value="1"/>
</dbReference>
<feature type="compositionally biased region" description="Low complexity" evidence="14">
    <location>
        <begin position="382"/>
        <end position="396"/>
    </location>
</feature>
<feature type="compositionally biased region" description="Low complexity" evidence="14">
    <location>
        <begin position="76"/>
        <end position="117"/>
    </location>
</feature>
<dbReference type="PANTHER" id="PTHR18916">
    <property type="entry name" value="DYNACTIN 1-RELATED MICROTUBULE-BINDING"/>
    <property type="match status" value="1"/>
</dbReference>
<evidence type="ECO:0000256" key="11">
    <source>
        <dbReference type="ARBA" id="ARBA00023212"/>
    </source>
</evidence>
<evidence type="ECO:0000256" key="4">
    <source>
        <dbReference type="ARBA" id="ARBA00011010"/>
    </source>
</evidence>
<accession>F2UMD3</accession>
<evidence type="ECO:0000256" key="14">
    <source>
        <dbReference type="SAM" id="MobiDB-lite"/>
    </source>
</evidence>
<dbReference type="RefSeq" id="XP_004989605.1">
    <property type="nucleotide sequence ID" value="XM_004989548.1"/>
</dbReference>
<feature type="compositionally biased region" description="Polar residues" evidence="14">
    <location>
        <begin position="248"/>
        <end position="257"/>
    </location>
</feature>
<dbReference type="Proteomes" id="UP000007799">
    <property type="component" value="Unassembled WGS sequence"/>
</dbReference>
<feature type="region of interest" description="Disordered" evidence="14">
    <location>
        <begin position="599"/>
        <end position="639"/>
    </location>
</feature>
<dbReference type="InterPro" id="IPR000938">
    <property type="entry name" value="CAP-Gly_domain"/>
</dbReference>
<evidence type="ECO:0000313" key="17">
    <source>
        <dbReference type="Proteomes" id="UP000007799"/>
    </source>
</evidence>
<evidence type="ECO:0000256" key="9">
    <source>
        <dbReference type="ARBA" id="ARBA00023017"/>
    </source>
</evidence>
<evidence type="ECO:0000256" key="2">
    <source>
        <dbReference type="ARBA" id="ARBA00004186"/>
    </source>
</evidence>
<keyword evidence="9" id="KW-0243">Dynein</keyword>
<feature type="domain" description="CAP-Gly" evidence="15">
    <location>
        <begin position="26"/>
        <end position="68"/>
    </location>
</feature>
<keyword evidence="11" id="KW-0206">Cytoskeleton</keyword>
<dbReference type="STRING" id="946362.F2UMD3"/>
<evidence type="ECO:0000256" key="6">
    <source>
        <dbReference type="ARBA" id="ARBA00022618"/>
    </source>
</evidence>
<dbReference type="InParanoid" id="F2UMD3"/>
<feature type="region of interest" description="Disordered" evidence="14">
    <location>
        <begin position="73"/>
        <end position="272"/>
    </location>
</feature>
<evidence type="ECO:0000256" key="10">
    <source>
        <dbReference type="ARBA" id="ARBA00023054"/>
    </source>
</evidence>
<keyword evidence="5" id="KW-0963">Cytoplasm</keyword>
<dbReference type="PROSITE" id="PS00845">
    <property type="entry name" value="CAP_GLY_1"/>
    <property type="match status" value="1"/>
</dbReference>
<comment type="subcellular location">
    <subcellularLocation>
        <location evidence="3">Cytoplasm</location>
        <location evidence="3">Cell cortex</location>
    </subcellularLocation>
    <subcellularLocation>
        <location evidence="1">Cytoplasm</location>
        <location evidence="1">Cytoskeleton</location>
        <location evidence="1">Microtubule organizing center</location>
        <location evidence="1">Centrosome</location>
        <location evidence="1">Centriole</location>
    </subcellularLocation>
    <subcellularLocation>
        <location evidence="2">Cytoplasm</location>
        <location evidence="2">Cytoskeleton</location>
        <location evidence="2">Spindle</location>
    </subcellularLocation>
</comment>
<evidence type="ECO:0000256" key="7">
    <source>
        <dbReference type="ARBA" id="ARBA00022701"/>
    </source>
</evidence>
<keyword evidence="12" id="KW-0131">Cell cycle</keyword>
<dbReference type="Pfam" id="PF01302">
    <property type="entry name" value="CAP_GLY"/>
    <property type="match status" value="1"/>
</dbReference>
<feature type="compositionally biased region" description="Acidic residues" evidence="14">
    <location>
        <begin position="410"/>
        <end position="419"/>
    </location>
</feature>
<comment type="similarity">
    <text evidence="4">Belongs to the dynactin 150 kDa subunit family.</text>
</comment>
<protein>
    <recommendedName>
        <fullName evidence="15">CAP-Gly domain-containing protein</fullName>
    </recommendedName>
</protein>
<dbReference type="OrthoDB" id="2130750at2759"/>
<dbReference type="Pfam" id="PF12455">
    <property type="entry name" value="Dynactin"/>
    <property type="match status" value="1"/>
</dbReference>
<dbReference type="Gene3D" id="2.30.30.190">
    <property type="entry name" value="CAP Gly-rich-like domain"/>
    <property type="match status" value="1"/>
</dbReference>
<organism evidence="16 17">
    <name type="scientific">Salpingoeca rosetta (strain ATCC 50818 / BSB-021)</name>
    <dbReference type="NCBI Taxonomy" id="946362"/>
    <lineage>
        <taxon>Eukaryota</taxon>
        <taxon>Choanoflagellata</taxon>
        <taxon>Craspedida</taxon>
        <taxon>Salpingoecidae</taxon>
        <taxon>Salpingoeca</taxon>
    </lineage>
</organism>
<dbReference type="Gene3D" id="1.10.287.1490">
    <property type="match status" value="1"/>
</dbReference>
<proteinExistence type="inferred from homology"/>
<feature type="compositionally biased region" description="Low complexity" evidence="14">
    <location>
        <begin position="1249"/>
        <end position="1265"/>
    </location>
</feature>
<gene>
    <name evidence="16" type="ORF">PTSG_09346</name>
</gene>
<evidence type="ECO:0000256" key="12">
    <source>
        <dbReference type="ARBA" id="ARBA00023306"/>
    </source>
</evidence>
<feature type="region of interest" description="Disordered" evidence="14">
    <location>
        <begin position="381"/>
        <end position="425"/>
    </location>
</feature>
<evidence type="ECO:0000256" key="8">
    <source>
        <dbReference type="ARBA" id="ARBA00022776"/>
    </source>
</evidence>
<dbReference type="FunCoup" id="F2UMD3">
    <property type="interactions" value="784"/>
</dbReference>
<keyword evidence="7" id="KW-0493">Microtubule</keyword>
<evidence type="ECO:0000256" key="1">
    <source>
        <dbReference type="ARBA" id="ARBA00004114"/>
    </source>
</evidence>
<dbReference type="InterPro" id="IPR022157">
    <property type="entry name" value="Dynactin"/>
</dbReference>
<feature type="coiled-coil region" evidence="13">
    <location>
        <begin position="1040"/>
        <end position="1131"/>
    </location>
</feature>
<feature type="compositionally biased region" description="Low complexity" evidence="14">
    <location>
        <begin position="157"/>
        <end position="166"/>
    </location>
</feature>
<dbReference type="SMART" id="SM01052">
    <property type="entry name" value="CAP_GLY"/>
    <property type="match status" value="1"/>
</dbReference>
<feature type="compositionally biased region" description="Low complexity" evidence="14">
    <location>
        <begin position="183"/>
        <end position="247"/>
    </location>
</feature>
<evidence type="ECO:0000256" key="13">
    <source>
        <dbReference type="SAM" id="Coils"/>
    </source>
</evidence>
<evidence type="ECO:0000259" key="15">
    <source>
        <dbReference type="PROSITE" id="PS50245"/>
    </source>
</evidence>
<dbReference type="PANTHER" id="PTHR18916:SF6">
    <property type="entry name" value="DYNACTIN SUBUNIT 1"/>
    <property type="match status" value="1"/>
</dbReference>
<feature type="coiled-coil region" evidence="13">
    <location>
        <begin position="511"/>
        <end position="545"/>
    </location>
</feature>
<evidence type="ECO:0000256" key="3">
    <source>
        <dbReference type="ARBA" id="ARBA00004544"/>
    </source>
</evidence>
<name>F2UMD3_SALR5</name>
<dbReference type="KEGG" id="sre:PTSG_09346"/>
<keyword evidence="10 13" id="KW-0175">Coiled coil</keyword>
<dbReference type="OMA" id="LFEMEPV"/>
<dbReference type="SUPFAM" id="SSF74924">
    <property type="entry name" value="Cap-Gly domain"/>
    <property type="match status" value="1"/>
</dbReference>
<keyword evidence="8" id="KW-0498">Mitosis</keyword>
<keyword evidence="6" id="KW-0132">Cell division</keyword>
<dbReference type="GO" id="GO:0030286">
    <property type="term" value="C:dynein complex"/>
    <property type="evidence" value="ECO:0007669"/>
    <property type="project" value="UniProtKB-KW"/>
</dbReference>
<keyword evidence="17" id="KW-1185">Reference proteome</keyword>
<reference evidence="16" key="1">
    <citation type="submission" date="2009-08" db="EMBL/GenBank/DDBJ databases">
        <title>Annotation of Salpingoeca rosetta.</title>
        <authorList>
            <consortium name="The Broad Institute Genome Sequencing Platform"/>
            <person name="Russ C."/>
            <person name="Cuomo C."/>
            <person name="Burger G."/>
            <person name="Gray M.W."/>
            <person name="Holland P.W.H."/>
            <person name="King N."/>
            <person name="Lang F.B.F."/>
            <person name="Roger A.J."/>
            <person name="Ruiz-Trillo I."/>
            <person name="Young S.K."/>
            <person name="Zeng Q."/>
            <person name="Gargeya S."/>
            <person name="Alvarado L."/>
            <person name="Berlin A."/>
            <person name="Chapman S.B."/>
            <person name="Chen Z."/>
            <person name="Freedman E."/>
            <person name="Gellesch M."/>
            <person name="Goldberg J."/>
            <person name="Griggs A."/>
            <person name="Gujja S."/>
            <person name="Heilman E."/>
            <person name="Heiman D."/>
            <person name="Howarth C."/>
            <person name="Mehta T."/>
            <person name="Neiman D."/>
            <person name="Pearson M."/>
            <person name="Roberts A."/>
            <person name="Saif S."/>
            <person name="Shea T."/>
            <person name="Shenoy N."/>
            <person name="Sisk P."/>
            <person name="Stolte C."/>
            <person name="Sykes S."/>
            <person name="White J."/>
            <person name="Yandava C."/>
            <person name="Haas B."/>
            <person name="Nusbaum C."/>
            <person name="Birren B."/>
        </authorList>
    </citation>
    <scope>NUCLEOTIDE SEQUENCE</scope>
    <source>
        <strain evidence="16">ATCC 50818</strain>
    </source>
</reference>
<dbReference type="GO" id="GO:0005814">
    <property type="term" value="C:centriole"/>
    <property type="evidence" value="ECO:0007669"/>
    <property type="project" value="UniProtKB-SubCell"/>
</dbReference>
<dbReference type="InterPro" id="IPR036859">
    <property type="entry name" value="CAP-Gly_dom_sf"/>
</dbReference>
<dbReference type="GO" id="GO:0051301">
    <property type="term" value="P:cell division"/>
    <property type="evidence" value="ECO:0007669"/>
    <property type="project" value="UniProtKB-KW"/>
</dbReference>
<dbReference type="GO" id="GO:0005874">
    <property type="term" value="C:microtubule"/>
    <property type="evidence" value="ECO:0007669"/>
    <property type="project" value="UniProtKB-KW"/>
</dbReference>
<evidence type="ECO:0000313" key="16">
    <source>
        <dbReference type="EMBL" id="EGD78282.1"/>
    </source>
</evidence>
<dbReference type="EMBL" id="GL832982">
    <property type="protein sequence ID" value="EGD78282.1"/>
    <property type="molecule type" value="Genomic_DNA"/>
</dbReference>